<dbReference type="AlphaFoldDB" id="A2DUQ9"/>
<organism evidence="2 3">
    <name type="scientific">Trichomonas vaginalis (strain ATCC PRA-98 / G3)</name>
    <dbReference type="NCBI Taxonomy" id="412133"/>
    <lineage>
        <taxon>Eukaryota</taxon>
        <taxon>Metamonada</taxon>
        <taxon>Parabasalia</taxon>
        <taxon>Trichomonadida</taxon>
        <taxon>Trichomonadidae</taxon>
        <taxon>Trichomonas</taxon>
    </lineage>
</organism>
<proteinExistence type="predicted"/>
<dbReference type="InParanoid" id="A2DUQ9"/>
<accession>A2DUQ9</accession>
<protein>
    <submittedName>
        <fullName evidence="2">Uncharacterized protein</fullName>
    </submittedName>
</protein>
<keyword evidence="3" id="KW-1185">Reference proteome</keyword>
<dbReference type="EMBL" id="DS113250">
    <property type="protein sequence ID" value="EAY15794.1"/>
    <property type="molecule type" value="Genomic_DNA"/>
</dbReference>
<feature type="region of interest" description="Disordered" evidence="1">
    <location>
        <begin position="246"/>
        <end position="365"/>
    </location>
</feature>
<evidence type="ECO:0000313" key="2">
    <source>
        <dbReference type="EMBL" id="EAY15794.1"/>
    </source>
</evidence>
<dbReference type="Proteomes" id="UP000001542">
    <property type="component" value="Unassembled WGS sequence"/>
</dbReference>
<dbReference type="VEuPathDB" id="TrichDB:TVAG_159670"/>
<dbReference type="VEuPathDB" id="TrichDB:TVAGG3_0259810"/>
<feature type="compositionally biased region" description="Polar residues" evidence="1">
    <location>
        <begin position="338"/>
        <end position="356"/>
    </location>
</feature>
<dbReference type="RefSeq" id="XP_001328017.1">
    <property type="nucleotide sequence ID" value="XM_001327982.1"/>
</dbReference>
<reference evidence="2" key="1">
    <citation type="submission" date="2006-10" db="EMBL/GenBank/DDBJ databases">
        <authorList>
            <person name="Amadeo P."/>
            <person name="Zhao Q."/>
            <person name="Wortman J."/>
            <person name="Fraser-Liggett C."/>
            <person name="Carlton J."/>
        </authorList>
    </citation>
    <scope>NUCLEOTIDE SEQUENCE</scope>
    <source>
        <strain evidence="2">G3</strain>
    </source>
</reference>
<sequence>MESSLAKDIQQIKNAIQGYKTILDDMICNSSSSESSIQLGSTFTPVKTGSTMSKSPFKPTTILTYYSLPNNEEEETKQEVDTKGSMHFSEIMTSDDDEVYGNIEGTPISRKEILKRHNNFLNSTPNQKTGNSTPRINNDLQINDIISPSIRNTHENEIDNILLSSDDMKMSPIIDSTKKRVHTPNNAQKLTPILKNRRLKASPMIQMALNSSSDDFEDEIKLDDDEKIDIPINTRKVNIIHPKSPTIARGMNKSPIVSPATNDSDDEYFNISPIRTNPKQTLDSSNISPILASKAASPMVLSDSDSDDEILPKYQPPEADKVEKLSEVQISPPKKESTSVSSSKIQFSKPISSINSPDPPTIESISSSLAENADFDEFLKKHPIVRNANDPSEINLSDFEESESEVQIDITESLPDENHPKEANHQMMNDLDHLTSDLDLDEIDKKLAKLALDDD</sequence>
<feature type="compositionally biased region" description="Polar residues" evidence="1">
    <location>
        <begin position="273"/>
        <end position="288"/>
    </location>
</feature>
<evidence type="ECO:0000313" key="3">
    <source>
        <dbReference type="Proteomes" id="UP000001542"/>
    </source>
</evidence>
<evidence type="ECO:0000256" key="1">
    <source>
        <dbReference type="SAM" id="MobiDB-lite"/>
    </source>
</evidence>
<gene>
    <name evidence="2" type="ORF">TVAG_159670</name>
</gene>
<name>A2DUQ9_TRIV3</name>
<dbReference type="KEGG" id="tva:4773801"/>
<reference evidence="2" key="2">
    <citation type="journal article" date="2007" name="Science">
        <title>Draft genome sequence of the sexually transmitted pathogen Trichomonas vaginalis.</title>
        <authorList>
            <person name="Carlton J.M."/>
            <person name="Hirt R.P."/>
            <person name="Silva J.C."/>
            <person name="Delcher A.L."/>
            <person name="Schatz M."/>
            <person name="Zhao Q."/>
            <person name="Wortman J.R."/>
            <person name="Bidwell S.L."/>
            <person name="Alsmark U.C.M."/>
            <person name="Besteiro S."/>
            <person name="Sicheritz-Ponten T."/>
            <person name="Noel C.J."/>
            <person name="Dacks J.B."/>
            <person name="Foster P.G."/>
            <person name="Simillion C."/>
            <person name="Van de Peer Y."/>
            <person name="Miranda-Saavedra D."/>
            <person name="Barton G.J."/>
            <person name="Westrop G.D."/>
            <person name="Mueller S."/>
            <person name="Dessi D."/>
            <person name="Fiori P.L."/>
            <person name="Ren Q."/>
            <person name="Paulsen I."/>
            <person name="Zhang H."/>
            <person name="Bastida-Corcuera F.D."/>
            <person name="Simoes-Barbosa A."/>
            <person name="Brown M.T."/>
            <person name="Hayes R.D."/>
            <person name="Mukherjee M."/>
            <person name="Okumura C.Y."/>
            <person name="Schneider R."/>
            <person name="Smith A.J."/>
            <person name="Vanacova S."/>
            <person name="Villalvazo M."/>
            <person name="Haas B.J."/>
            <person name="Pertea M."/>
            <person name="Feldblyum T.V."/>
            <person name="Utterback T.R."/>
            <person name="Shu C.L."/>
            <person name="Osoegawa K."/>
            <person name="de Jong P.J."/>
            <person name="Hrdy I."/>
            <person name="Horvathova L."/>
            <person name="Zubacova Z."/>
            <person name="Dolezal P."/>
            <person name="Malik S.B."/>
            <person name="Logsdon J.M. Jr."/>
            <person name="Henze K."/>
            <person name="Gupta A."/>
            <person name="Wang C.C."/>
            <person name="Dunne R.L."/>
            <person name="Upcroft J.A."/>
            <person name="Upcroft P."/>
            <person name="White O."/>
            <person name="Salzberg S.L."/>
            <person name="Tang P."/>
            <person name="Chiu C.-H."/>
            <person name="Lee Y.-S."/>
            <person name="Embley T.M."/>
            <person name="Coombs G.H."/>
            <person name="Mottram J.C."/>
            <person name="Tachezy J."/>
            <person name="Fraser-Liggett C.M."/>
            <person name="Johnson P.J."/>
        </authorList>
    </citation>
    <scope>NUCLEOTIDE SEQUENCE [LARGE SCALE GENOMIC DNA]</scope>
    <source>
        <strain evidence="2">G3</strain>
    </source>
</reference>